<feature type="domain" description="AB hydrolase-1" evidence="2">
    <location>
        <begin position="2"/>
        <end position="232"/>
    </location>
</feature>
<evidence type="ECO:0000313" key="3">
    <source>
        <dbReference type="EMBL" id="NNG53073.1"/>
    </source>
</evidence>
<sequence length="243" mass="26063">MFLLHALGGSAKAWTGVIDRLDHRFDCVALDLPGFGDRADEGYVDVATMIGWLAAEVAARRPERWFLVGHSMGGKFATLLAAREQDGSGLGGVVLLAASPPAPEPMAEDRREDMLDWFRDGPANEAQAAEFVDGNSAKPLPEPLREAAIVDVRRSSPDAWTGWLERGSREDWRAAAGVMAMPALIVAGGEDGDLGEAAQRQWNAPHYAKAQVLVVEGAAHLLPLEAADVVAKLIADFADRHHA</sequence>
<dbReference type="SUPFAM" id="SSF53474">
    <property type="entry name" value="alpha/beta-Hydrolases"/>
    <property type="match status" value="1"/>
</dbReference>
<dbReference type="EMBL" id="JABYQV010000004">
    <property type="protein sequence ID" value="NVP30642.1"/>
    <property type="molecule type" value="Genomic_DNA"/>
</dbReference>
<evidence type="ECO:0000313" key="6">
    <source>
        <dbReference type="Proteomes" id="UP000557656"/>
    </source>
</evidence>
<evidence type="ECO:0000259" key="2">
    <source>
        <dbReference type="Pfam" id="PF12697"/>
    </source>
</evidence>
<evidence type="ECO:0000313" key="5">
    <source>
        <dbReference type="Proteomes" id="UP000531581"/>
    </source>
</evidence>
<dbReference type="GO" id="GO:0016020">
    <property type="term" value="C:membrane"/>
    <property type="evidence" value="ECO:0007669"/>
    <property type="project" value="TreeGrafter"/>
</dbReference>
<reference evidence="5 6" key="1">
    <citation type="submission" date="2020-05" db="EMBL/GenBank/DDBJ databases">
        <title>Draft Genome Sequences of Sphingomonas sp. Isolated from the International Space Station.</title>
        <authorList>
            <person name="Bijlani S."/>
            <person name="Singh N.K."/>
            <person name="Mason C.E."/>
            <person name="Wang C.C."/>
            <person name="Venkateswaran K."/>
        </authorList>
    </citation>
    <scope>NUCLEOTIDE SEQUENCE [LARGE SCALE GENOMIC DNA]</scope>
    <source>
        <strain evidence="3 6">IIF7SW-B5</strain>
        <strain evidence="4">ISS-IIF7SWP</strain>
    </source>
</reference>
<evidence type="ECO:0000313" key="4">
    <source>
        <dbReference type="EMBL" id="NVP30642.1"/>
    </source>
</evidence>
<dbReference type="GO" id="GO:0016787">
    <property type="term" value="F:hydrolase activity"/>
    <property type="evidence" value="ECO:0007669"/>
    <property type="project" value="UniProtKB-KW"/>
</dbReference>
<protein>
    <submittedName>
        <fullName evidence="4">Alpha/beta fold hydrolase</fullName>
    </submittedName>
</protein>
<comment type="caution">
    <text evidence="4">The sequence shown here is derived from an EMBL/GenBank/DDBJ whole genome shotgun (WGS) entry which is preliminary data.</text>
</comment>
<dbReference type="InterPro" id="IPR000073">
    <property type="entry name" value="AB_hydrolase_1"/>
</dbReference>
<dbReference type="Proteomes" id="UP000531581">
    <property type="component" value="Unassembled WGS sequence"/>
</dbReference>
<dbReference type="Pfam" id="PF12697">
    <property type="entry name" value="Abhydrolase_6"/>
    <property type="match status" value="1"/>
</dbReference>
<proteinExistence type="predicted"/>
<dbReference type="EMBL" id="JABEOV010000010">
    <property type="protein sequence ID" value="NNG53073.1"/>
    <property type="molecule type" value="Genomic_DNA"/>
</dbReference>
<dbReference type="PANTHER" id="PTHR43798">
    <property type="entry name" value="MONOACYLGLYCEROL LIPASE"/>
    <property type="match status" value="1"/>
</dbReference>
<dbReference type="AlphaFoldDB" id="A0A7Y7QU00"/>
<dbReference type="PANTHER" id="PTHR43798:SF31">
    <property type="entry name" value="AB HYDROLASE SUPERFAMILY PROTEIN YCLE"/>
    <property type="match status" value="1"/>
</dbReference>
<dbReference type="Gene3D" id="3.40.50.1820">
    <property type="entry name" value="alpha/beta hydrolase"/>
    <property type="match status" value="1"/>
</dbReference>
<keyword evidence="1 4" id="KW-0378">Hydrolase</keyword>
<dbReference type="InterPro" id="IPR029058">
    <property type="entry name" value="AB_hydrolase_fold"/>
</dbReference>
<dbReference type="Proteomes" id="UP000557656">
    <property type="component" value="Unassembled WGS sequence"/>
</dbReference>
<evidence type="ECO:0000256" key="1">
    <source>
        <dbReference type="ARBA" id="ARBA00022801"/>
    </source>
</evidence>
<organism evidence="4 5">
    <name type="scientific">Sphingomonas sanguinis</name>
    <dbReference type="NCBI Taxonomy" id="33051"/>
    <lineage>
        <taxon>Bacteria</taxon>
        <taxon>Pseudomonadati</taxon>
        <taxon>Pseudomonadota</taxon>
        <taxon>Alphaproteobacteria</taxon>
        <taxon>Sphingomonadales</taxon>
        <taxon>Sphingomonadaceae</taxon>
        <taxon>Sphingomonas</taxon>
    </lineage>
</organism>
<keyword evidence="6" id="KW-1185">Reference proteome</keyword>
<dbReference type="InterPro" id="IPR050266">
    <property type="entry name" value="AB_hydrolase_sf"/>
</dbReference>
<gene>
    <name evidence="3" type="ORF">HKX05_06890</name>
    <name evidence="4" type="ORF">HLV41_06275</name>
</gene>
<name>A0A7Y7QU00_9SPHN</name>
<accession>A0A7Y7QU00</accession>